<name>A0A834N9I6_VESPE</name>
<dbReference type="Proteomes" id="UP000600918">
    <property type="component" value="Unassembled WGS sequence"/>
</dbReference>
<feature type="compositionally biased region" description="Polar residues" evidence="1">
    <location>
        <begin position="90"/>
        <end position="100"/>
    </location>
</feature>
<organism evidence="2 3">
    <name type="scientific">Vespula pensylvanica</name>
    <name type="common">Western yellow jacket</name>
    <name type="synonym">Wasp</name>
    <dbReference type="NCBI Taxonomy" id="30213"/>
    <lineage>
        <taxon>Eukaryota</taxon>
        <taxon>Metazoa</taxon>
        <taxon>Ecdysozoa</taxon>
        <taxon>Arthropoda</taxon>
        <taxon>Hexapoda</taxon>
        <taxon>Insecta</taxon>
        <taxon>Pterygota</taxon>
        <taxon>Neoptera</taxon>
        <taxon>Endopterygota</taxon>
        <taxon>Hymenoptera</taxon>
        <taxon>Apocrita</taxon>
        <taxon>Aculeata</taxon>
        <taxon>Vespoidea</taxon>
        <taxon>Vespidae</taxon>
        <taxon>Vespinae</taxon>
        <taxon>Vespula</taxon>
    </lineage>
</organism>
<sequence length="256" mass="29058">MHFAGEGLSQRNDEIHKLHLAAVVDDRRTLRVASSDVIARQNSTLIRSSLGRPANDARLTLNRIPLIGLTSRIRSTFARTDDDDSNSSNRLNIVASTSSFERLRRRGGGGGEGGREEEGGRGGEGQRGVRTVVVEVVATLLEEEEREKVEVEKEEEEEEEEEEKEEEEEEEEERRNDVVRVLGSNFCGSSGTLDNSKSDYSTSQEWITIGYWITPAIIDIVWKIFEFESLSEFRVSDQRKIEKDKINLKEDLFFSF</sequence>
<dbReference type="AlphaFoldDB" id="A0A834N9I6"/>
<feature type="region of interest" description="Disordered" evidence="1">
    <location>
        <begin position="145"/>
        <end position="176"/>
    </location>
</feature>
<evidence type="ECO:0000256" key="1">
    <source>
        <dbReference type="SAM" id="MobiDB-lite"/>
    </source>
</evidence>
<feature type="region of interest" description="Disordered" evidence="1">
    <location>
        <begin position="79"/>
        <end position="128"/>
    </location>
</feature>
<keyword evidence="3" id="KW-1185">Reference proteome</keyword>
<proteinExistence type="predicted"/>
<feature type="compositionally biased region" description="Acidic residues" evidence="1">
    <location>
        <begin position="152"/>
        <end position="172"/>
    </location>
</feature>
<accession>A0A834N9I6</accession>
<gene>
    <name evidence="2" type="ORF">H0235_015611</name>
</gene>
<evidence type="ECO:0000313" key="3">
    <source>
        <dbReference type="Proteomes" id="UP000600918"/>
    </source>
</evidence>
<reference evidence="2" key="1">
    <citation type="journal article" date="2020" name="G3 (Bethesda)">
        <title>High-Quality Assemblies for Three Invasive Social Wasps from the &lt;i&gt;Vespula&lt;/i&gt; Genus.</title>
        <authorList>
            <person name="Harrop T.W.R."/>
            <person name="Guhlin J."/>
            <person name="McLaughlin G.M."/>
            <person name="Permina E."/>
            <person name="Stockwell P."/>
            <person name="Gilligan J."/>
            <person name="Le Lec M.F."/>
            <person name="Gruber M.A.M."/>
            <person name="Quinn O."/>
            <person name="Lovegrove M."/>
            <person name="Duncan E.J."/>
            <person name="Remnant E.J."/>
            <person name="Van Eeckhoven J."/>
            <person name="Graham B."/>
            <person name="Knapp R.A."/>
            <person name="Langford K.W."/>
            <person name="Kronenberg Z."/>
            <person name="Press M.O."/>
            <person name="Eacker S.M."/>
            <person name="Wilson-Rankin E.E."/>
            <person name="Purcell J."/>
            <person name="Lester P.J."/>
            <person name="Dearden P.K."/>
        </authorList>
    </citation>
    <scope>NUCLEOTIDE SEQUENCE</scope>
    <source>
        <strain evidence="2">Volc-1</strain>
    </source>
</reference>
<dbReference type="EMBL" id="JACSDY010000018">
    <property type="protein sequence ID" value="KAF7399874.1"/>
    <property type="molecule type" value="Genomic_DNA"/>
</dbReference>
<protein>
    <submittedName>
        <fullName evidence="2">Uncharacterized protein</fullName>
    </submittedName>
</protein>
<evidence type="ECO:0000313" key="2">
    <source>
        <dbReference type="EMBL" id="KAF7399874.1"/>
    </source>
</evidence>
<comment type="caution">
    <text evidence="2">The sequence shown here is derived from an EMBL/GenBank/DDBJ whole genome shotgun (WGS) entry which is preliminary data.</text>
</comment>